<keyword evidence="2" id="KW-1185">Reference proteome</keyword>
<dbReference type="EMBL" id="CP139961">
    <property type="protein sequence ID" value="WQE03660.1"/>
    <property type="molecule type" value="Genomic_DNA"/>
</dbReference>
<sequence length="136" mass="15771">MSECVLKYRLYTAFSITLTKNRQNNFVLTLFIKTLKNNLGFGYWLDSSVDEINIKTFINSLLGKLLLISVVIVSTNQYGLSLKSIKIANWLMHLSLIGLNLPKIHNFLRKISIFTSFYRHFMANCNNLRQNVACFR</sequence>
<name>A0ABZ0WWX2_9GAMM</name>
<evidence type="ECO:0000313" key="1">
    <source>
        <dbReference type="EMBL" id="WQE03660.1"/>
    </source>
</evidence>
<dbReference type="Proteomes" id="UP001324384">
    <property type="component" value="Chromosome"/>
</dbReference>
<reference evidence="1 2" key="1">
    <citation type="submission" date="2023-12" db="EMBL/GenBank/DDBJ databases">
        <title>Genome sequencing and assembly of bacterial species from a model synthetic community.</title>
        <authorList>
            <person name="Hogle S.L."/>
        </authorList>
    </citation>
    <scope>NUCLEOTIDE SEQUENCE [LARGE SCALE GENOMIC DNA]</scope>
    <source>
        <strain evidence="1 2">HAMBI_2792</strain>
    </source>
</reference>
<gene>
    <name evidence="1" type="ORF">U0021_07900</name>
</gene>
<organism evidence="1 2">
    <name type="scientific">Moraxella canis</name>
    <dbReference type="NCBI Taxonomy" id="90239"/>
    <lineage>
        <taxon>Bacteria</taxon>
        <taxon>Pseudomonadati</taxon>
        <taxon>Pseudomonadota</taxon>
        <taxon>Gammaproteobacteria</taxon>
        <taxon>Moraxellales</taxon>
        <taxon>Moraxellaceae</taxon>
        <taxon>Moraxella</taxon>
    </lineage>
</organism>
<dbReference type="RefSeq" id="WP_162816801.1">
    <property type="nucleotide sequence ID" value="NZ_CP139961.1"/>
</dbReference>
<proteinExistence type="predicted"/>
<protein>
    <submittedName>
        <fullName evidence="1">Uncharacterized protein</fullName>
    </submittedName>
</protein>
<accession>A0ABZ0WWX2</accession>
<evidence type="ECO:0000313" key="2">
    <source>
        <dbReference type="Proteomes" id="UP001324384"/>
    </source>
</evidence>